<evidence type="ECO:0000256" key="5">
    <source>
        <dbReference type="ARBA" id="ARBA00022801"/>
    </source>
</evidence>
<dbReference type="Pfam" id="PF06769">
    <property type="entry name" value="YoeB_toxin"/>
    <property type="match status" value="1"/>
</dbReference>
<organism evidence="7">
    <name type="scientific">Prevotella sp. GTC17259</name>
    <dbReference type="NCBI Taxonomy" id="3236795"/>
    <lineage>
        <taxon>Bacteria</taxon>
        <taxon>Pseudomonadati</taxon>
        <taxon>Bacteroidota</taxon>
        <taxon>Bacteroidia</taxon>
        <taxon>Bacteroidales</taxon>
        <taxon>Prevotellaceae</taxon>
        <taxon>Prevotella</taxon>
    </lineage>
</organism>
<evidence type="ECO:0000256" key="2">
    <source>
        <dbReference type="ARBA" id="ARBA00022649"/>
    </source>
</evidence>
<gene>
    <name evidence="7" type="ORF">GTC17259_19240</name>
</gene>
<evidence type="ECO:0000256" key="3">
    <source>
        <dbReference type="ARBA" id="ARBA00022722"/>
    </source>
</evidence>
<dbReference type="AlphaFoldDB" id="A0AB33J5B4"/>
<comment type="similarity">
    <text evidence="1">Belongs to the YoeB family.</text>
</comment>
<reference evidence="7" key="1">
    <citation type="submission" date="2024-07" db="EMBL/GenBank/DDBJ databases">
        <title>Complete genome sequence of Prevotella sp. YM-2024 GTC17259.</title>
        <authorList>
            <person name="Hayashi M."/>
            <person name="Muto Y."/>
            <person name="Tanaka K."/>
            <person name="Niwa H."/>
        </authorList>
    </citation>
    <scope>NUCLEOTIDE SEQUENCE</scope>
    <source>
        <strain evidence="7">GTC17259</strain>
    </source>
</reference>
<dbReference type="GO" id="GO:0045892">
    <property type="term" value="P:negative regulation of DNA-templated transcription"/>
    <property type="evidence" value="ECO:0007669"/>
    <property type="project" value="TreeGrafter"/>
</dbReference>
<sequence>MRYDVQIKQQAAEDLRHLLRNEPKAYKKALQLIGELYDHPATGTGHPEPLRGFGAERWSRRITQKHRLVYDIHATEVVVVVLTAFGHYDDK</sequence>
<protein>
    <recommendedName>
        <fullName evidence="6">Putative mRNA interferase YoeB</fullName>
    </recommendedName>
</protein>
<evidence type="ECO:0000256" key="4">
    <source>
        <dbReference type="ARBA" id="ARBA00022759"/>
    </source>
</evidence>
<keyword evidence="3" id="KW-0540">Nuclease</keyword>
<dbReference type="Gene3D" id="3.30.2310.20">
    <property type="entry name" value="RelE-like"/>
    <property type="match status" value="1"/>
</dbReference>
<evidence type="ECO:0000256" key="1">
    <source>
        <dbReference type="ARBA" id="ARBA00008172"/>
    </source>
</evidence>
<keyword evidence="4" id="KW-0255">Endonuclease</keyword>
<accession>A0AB33J5B4</accession>
<keyword evidence="2" id="KW-1277">Toxin-antitoxin system</keyword>
<dbReference type="GO" id="GO:0006401">
    <property type="term" value="P:RNA catabolic process"/>
    <property type="evidence" value="ECO:0007669"/>
    <property type="project" value="InterPro"/>
</dbReference>
<keyword evidence="5" id="KW-0378">Hydrolase</keyword>
<dbReference type="NCBIfam" id="TIGR02116">
    <property type="entry name" value="toxin_Txe_YoeB"/>
    <property type="match status" value="1"/>
</dbReference>
<evidence type="ECO:0000256" key="6">
    <source>
        <dbReference type="ARBA" id="ARBA00030388"/>
    </source>
</evidence>
<dbReference type="EMBL" id="AP035787">
    <property type="protein sequence ID" value="BFO76874.1"/>
    <property type="molecule type" value="Genomic_DNA"/>
</dbReference>
<dbReference type="GO" id="GO:0004519">
    <property type="term" value="F:endonuclease activity"/>
    <property type="evidence" value="ECO:0007669"/>
    <property type="project" value="UniProtKB-KW"/>
</dbReference>
<evidence type="ECO:0000313" key="7">
    <source>
        <dbReference type="EMBL" id="BFO76874.1"/>
    </source>
</evidence>
<dbReference type="PANTHER" id="PTHR38039">
    <property type="entry name" value="TOXIN YOEB"/>
    <property type="match status" value="1"/>
</dbReference>
<proteinExistence type="inferred from homology"/>
<dbReference type="InterPro" id="IPR009614">
    <property type="entry name" value="YoeB_toxin"/>
</dbReference>
<dbReference type="InterPro" id="IPR035093">
    <property type="entry name" value="RelE/ParE_toxin_dom_sf"/>
</dbReference>
<dbReference type="PANTHER" id="PTHR38039:SF1">
    <property type="entry name" value="TOXIN YOEB"/>
    <property type="match status" value="1"/>
</dbReference>
<name>A0AB33J5B4_9BACT</name>
<dbReference type="GO" id="GO:0016787">
    <property type="term" value="F:hydrolase activity"/>
    <property type="evidence" value="ECO:0007669"/>
    <property type="project" value="UniProtKB-KW"/>
</dbReference>
<dbReference type="SUPFAM" id="SSF143011">
    <property type="entry name" value="RelE-like"/>
    <property type="match status" value="1"/>
</dbReference>